<feature type="domain" description="Peptidase S9A N-terminal" evidence="5">
    <location>
        <begin position="12"/>
        <end position="354"/>
    </location>
</feature>
<dbReference type="PRINTS" id="PR00862">
    <property type="entry name" value="PROLIGOPTASE"/>
</dbReference>
<dbReference type="Proteomes" id="UP001612741">
    <property type="component" value="Unassembled WGS sequence"/>
</dbReference>
<dbReference type="Pfam" id="PF00326">
    <property type="entry name" value="Peptidase_S9"/>
    <property type="match status" value="1"/>
</dbReference>
<dbReference type="SUPFAM" id="SSF50993">
    <property type="entry name" value="Peptidase/esterase 'gauge' domain"/>
    <property type="match status" value="1"/>
</dbReference>
<name>A0ABW7ZEI1_9ACTN</name>
<evidence type="ECO:0000259" key="5">
    <source>
        <dbReference type="Pfam" id="PF02897"/>
    </source>
</evidence>
<comment type="caution">
    <text evidence="6">The sequence shown here is derived from an EMBL/GenBank/DDBJ whole genome shotgun (WGS) entry which is preliminary data.</text>
</comment>
<dbReference type="PANTHER" id="PTHR42881:SF13">
    <property type="entry name" value="PROLYL ENDOPEPTIDASE"/>
    <property type="match status" value="1"/>
</dbReference>
<gene>
    <name evidence="6" type="ORF">ACIBG2_51785</name>
</gene>
<protein>
    <submittedName>
        <fullName evidence="6">Prolyl oligopeptidase family serine peptidase</fullName>
    </submittedName>
</protein>
<dbReference type="InterPro" id="IPR023302">
    <property type="entry name" value="Pept_S9A_N"/>
</dbReference>
<feature type="domain" description="Peptidase S9 prolyl oligopeptidase catalytic" evidence="4">
    <location>
        <begin position="460"/>
        <end position="665"/>
    </location>
</feature>
<sequence length="673" mass="73483">MNTTTVTVGTVTFDDAYTWLEHDSERTSDWQRQQNERTDGVLRGLPGFAAILDGVEAADTGRGHHDESVGAVPTGGRSFLIRHLDGAQVASLWVQERDASEPRLVIDPAVRGQHFALATVSPSPTGRYVAYTFAEEGNTLGATIRVLDVDTGQDIAPDVPLAAHTDIAWLPDESGLYCTAAPDADVVDSVKRILFWRPGAAEAVAQELGADLTVHVLLEVSSDGRFVGALEMIDVAHRRMRWILDRAEPDRGWREFLPAGDGACSGAFVADTYVAVVTGGTDRGRIVAIPVTTSGDESTWAELRSESGLTLSDLSRAGDWLVLQAYERGASLVEILRLDGRVHARVPLPTGSVVWPGALRTMALSDEVTMTPVNVRFDGGIWRYSIGEGRLTRLRPPAAQLDDAVVTEVVATSADGTQVHCHLLALKEFGGEGPRPIVINGYGGFGAPPLLRYAGWWRPFLEAGGMLAWAHLRGDGAFGRDWREQGRYLAKQNTYHDLYAIAEELIARELTTPDRLGFTGLSNGGLTAAVAIVQRPDLFRAVVPEVPITDLMRGVNDPYAEFAMSIEYGDPRNPRFSDYLYAYSPVHNLVDGTAYPAVLIISGDRDANTPAWHGRKFAARLQEATTSPHPVLLRVWEHTGHGAGERDIRRQYRAEIVAFFMEHLTGPRREGRS</sequence>
<dbReference type="Pfam" id="PF02897">
    <property type="entry name" value="Peptidase_S9_N"/>
    <property type="match status" value="1"/>
</dbReference>
<keyword evidence="2" id="KW-0378">Hydrolase</keyword>
<evidence type="ECO:0000256" key="1">
    <source>
        <dbReference type="ARBA" id="ARBA00022670"/>
    </source>
</evidence>
<dbReference type="PANTHER" id="PTHR42881">
    <property type="entry name" value="PROLYL ENDOPEPTIDASE"/>
    <property type="match status" value="1"/>
</dbReference>
<dbReference type="SUPFAM" id="SSF53474">
    <property type="entry name" value="alpha/beta-Hydrolases"/>
    <property type="match status" value="1"/>
</dbReference>
<dbReference type="RefSeq" id="WP_397092392.1">
    <property type="nucleotide sequence ID" value="NZ_JBITGY010000028.1"/>
</dbReference>
<evidence type="ECO:0000259" key="4">
    <source>
        <dbReference type="Pfam" id="PF00326"/>
    </source>
</evidence>
<dbReference type="Gene3D" id="2.130.10.120">
    <property type="entry name" value="Prolyl oligopeptidase, N-terminal domain"/>
    <property type="match status" value="1"/>
</dbReference>
<dbReference type="InterPro" id="IPR029058">
    <property type="entry name" value="AB_hydrolase_fold"/>
</dbReference>
<keyword evidence="7" id="KW-1185">Reference proteome</keyword>
<organism evidence="6 7">
    <name type="scientific">Nonomuraea typhae</name>
    <dbReference type="NCBI Taxonomy" id="2603600"/>
    <lineage>
        <taxon>Bacteria</taxon>
        <taxon>Bacillati</taxon>
        <taxon>Actinomycetota</taxon>
        <taxon>Actinomycetes</taxon>
        <taxon>Streptosporangiales</taxon>
        <taxon>Streptosporangiaceae</taxon>
        <taxon>Nonomuraea</taxon>
    </lineage>
</organism>
<evidence type="ECO:0000313" key="7">
    <source>
        <dbReference type="Proteomes" id="UP001612741"/>
    </source>
</evidence>
<accession>A0ABW7ZEI1</accession>
<dbReference type="EMBL" id="JBITGY010000028">
    <property type="protein sequence ID" value="MFI6505934.1"/>
    <property type="molecule type" value="Genomic_DNA"/>
</dbReference>
<dbReference type="InterPro" id="IPR002470">
    <property type="entry name" value="Peptidase_S9A"/>
</dbReference>
<dbReference type="Gene3D" id="3.40.50.1820">
    <property type="entry name" value="alpha/beta hydrolase"/>
    <property type="match status" value="1"/>
</dbReference>
<dbReference type="InterPro" id="IPR001375">
    <property type="entry name" value="Peptidase_S9_cat"/>
</dbReference>
<evidence type="ECO:0000313" key="6">
    <source>
        <dbReference type="EMBL" id="MFI6505934.1"/>
    </source>
</evidence>
<evidence type="ECO:0000256" key="2">
    <source>
        <dbReference type="ARBA" id="ARBA00022801"/>
    </source>
</evidence>
<reference evidence="6 7" key="1">
    <citation type="submission" date="2024-10" db="EMBL/GenBank/DDBJ databases">
        <title>The Natural Products Discovery Center: Release of the First 8490 Sequenced Strains for Exploring Actinobacteria Biosynthetic Diversity.</title>
        <authorList>
            <person name="Kalkreuter E."/>
            <person name="Kautsar S.A."/>
            <person name="Yang D."/>
            <person name="Bader C.D."/>
            <person name="Teijaro C.N."/>
            <person name="Fluegel L."/>
            <person name="Davis C.M."/>
            <person name="Simpson J.R."/>
            <person name="Lauterbach L."/>
            <person name="Steele A.D."/>
            <person name="Gui C."/>
            <person name="Meng S."/>
            <person name="Li G."/>
            <person name="Viehrig K."/>
            <person name="Ye F."/>
            <person name="Su P."/>
            <person name="Kiefer A.F."/>
            <person name="Nichols A."/>
            <person name="Cepeda A.J."/>
            <person name="Yan W."/>
            <person name="Fan B."/>
            <person name="Jiang Y."/>
            <person name="Adhikari A."/>
            <person name="Zheng C.-J."/>
            <person name="Schuster L."/>
            <person name="Cowan T.M."/>
            <person name="Smanski M.J."/>
            <person name="Chevrette M.G."/>
            <person name="De Carvalho L.P.S."/>
            <person name="Shen B."/>
        </authorList>
    </citation>
    <scope>NUCLEOTIDE SEQUENCE [LARGE SCALE GENOMIC DNA]</scope>
    <source>
        <strain evidence="6 7">NPDC050545</strain>
    </source>
</reference>
<keyword evidence="3" id="KW-0720">Serine protease</keyword>
<evidence type="ECO:0000256" key="3">
    <source>
        <dbReference type="ARBA" id="ARBA00022825"/>
    </source>
</evidence>
<dbReference type="InterPro" id="IPR051167">
    <property type="entry name" value="Prolyl_oligopep/macrocyclase"/>
</dbReference>
<proteinExistence type="predicted"/>
<keyword evidence="1" id="KW-0645">Protease</keyword>